<evidence type="ECO:0000259" key="1">
    <source>
        <dbReference type="PROSITE" id="PS51186"/>
    </source>
</evidence>
<proteinExistence type="predicted"/>
<keyword evidence="3" id="KW-1185">Reference proteome</keyword>
<gene>
    <name evidence="2" type="ORF">PAC_02150</name>
</gene>
<dbReference type="Proteomes" id="UP000184330">
    <property type="component" value="Unassembled WGS sequence"/>
</dbReference>
<protein>
    <recommendedName>
        <fullName evidence="1">N-acetyltransferase domain-containing protein</fullName>
    </recommendedName>
</protein>
<dbReference type="EMBL" id="FJOG01000002">
    <property type="protein sequence ID" value="CZR52273.1"/>
    <property type="molecule type" value="Genomic_DNA"/>
</dbReference>
<dbReference type="Gene3D" id="3.40.630.30">
    <property type="match status" value="1"/>
</dbReference>
<dbReference type="SUPFAM" id="SSF55729">
    <property type="entry name" value="Acyl-CoA N-acyltransferases (Nat)"/>
    <property type="match status" value="1"/>
</dbReference>
<dbReference type="Pfam" id="PF13302">
    <property type="entry name" value="Acetyltransf_3"/>
    <property type="match status" value="1"/>
</dbReference>
<name>A0A1L7WHM4_9HELO</name>
<sequence length="212" mass="24275">MPEKNEFTAEGRNKDGKFTLKLRNVSSSEARQWRILSTDLLNQKFDPSHGKNLKDHVLDEEEIVLQIKKAQAESDIWLFIIDPTNKHDVPELRVEGGTIVGSCQLYWEGDTDGCHISCIIHHRFLRNGYARAALGAAIDYAFYTPHMKQETVILETMKTNAPFRGLMESLQLKDRETPGSYWAQADSPIESVMYTFGEVRWEQAKRDAANMK</sequence>
<dbReference type="GO" id="GO:0016747">
    <property type="term" value="F:acyltransferase activity, transferring groups other than amino-acyl groups"/>
    <property type="evidence" value="ECO:0007669"/>
    <property type="project" value="InterPro"/>
</dbReference>
<dbReference type="PROSITE" id="PS51186">
    <property type="entry name" value="GNAT"/>
    <property type="match status" value="1"/>
</dbReference>
<reference evidence="2 3" key="1">
    <citation type="submission" date="2016-03" db="EMBL/GenBank/DDBJ databases">
        <authorList>
            <person name="Ploux O."/>
        </authorList>
    </citation>
    <scope>NUCLEOTIDE SEQUENCE [LARGE SCALE GENOMIC DNA]</scope>
    <source>
        <strain evidence="2 3">UAMH 11012</strain>
    </source>
</reference>
<evidence type="ECO:0000313" key="3">
    <source>
        <dbReference type="Proteomes" id="UP000184330"/>
    </source>
</evidence>
<feature type="domain" description="N-acetyltransferase" evidence="1">
    <location>
        <begin position="51"/>
        <end position="212"/>
    </location>
</feature>
<dbReference type="InterPro" id="IPR016181">
    <property type="entry name" value="Acyl_CoA_acyltransferase"/>
</dbReference>
<evidence type="ECO:0000313" key="2">
    <source>
        <dbReference type="EMBL" id="CZR52273.1"/>
    </source>
</evidence>
<dbReference type="InterPro" id="IPR000182">
    <property type="entry name" value="GNAT_dom"/>
</dbReference>
<organism evidence="2 3">
    <name type="scientific">Phialocephala subalpina</name>
    <dbReference type="NCBI Taxonomy" id="576137"/>
    <lineage>
        <taxon>Eukaryota</taxon>
        <taxon>Fungi</taxon>
        <taxon>Dikarya</taxon>
        <taxon>Ascomycota</taxon>
        <taxon>Pezizomycotina</taxon>
        <taxon>Leotiomycetes</taxon>
        <taxon>Helotiales</taxon>
        <taxon>Mollisiaceae</taxon>
        <taxon>Phialocephala</taxon>
        <taxon>Phialocephala fortinii species complex</taxon>
    </lineage>
</organism>
<dbReference type="AlphaFoldDB" id="A0A1L7WHM4"/>
<accession>A0A1L7WHM4</accession>